<dbReference type="InterPro" id="IPR010721">
    <property type="entry name" value="UstE-like"/>
</dbReference>
<name>A0A1Y1CNC0_9BACT</name>
<organism evidence="2 3">
    <name type="scientific">Labilibaculum antarcticum</name>
    <dbReference type="NCBI Taxonomy" id="1717717"/>
    <lineage>
        <taxon>Bacteria</taxon>
        <taxon>Pseudomonadati</taxon>
        <taxon>Bacteroidota</taxon>
        <taxon>Bacteroidia</taxon>
        <taxon>Marinilabiliales</taxon>
        <taxon>Marinifilaceae</taxon>
        <taxon>Labilibaculum</taxon>
    </lineage>
</organism>
<protein>
    <submittedName>
        <fullName evidence="2">Membrane protein</fullName>
    </submittedName>
</protein>
<keyword evidence="1" id="KW-0812">Transmembrane</keyword>
<gene>
    <name evidence="2" type="ORF">ALGA_3142</name>
</gene>
<sequence>MMTLFLQASLLVLVLVTLLWIWSVFLKNVSIVDIFWGFGFVLVNAFYVFKSGEINAREILILVLVSIWGLRLTLYLAWRNIGKGEDFRYQEFRRNYGPKRYWWFSFFQTFLLQGVLIMIVSLPLLGIHSSTSSGELRLLDYLGIIVWLIGFAFEAGGDFQLARFKQNVANKGKVLNTGFWKYTRHPNYFGDSAVWWAYAIFSIAAGGYWQIIGSVVMTLLIIKISGVVLLEKTLNDTKPQYRKYIEKTSSFFPWFPKK</sequence>
<dbReference type="PANTHER" id="PTHR32251">
    <property type="entry name" value="3-OXO-5-ALPHA-STEROID 4-DEHYDROGENASE"/>
    <property type="match status" value="1"/>
</dbReference>
<feature type="transmembrane region" description="Helical" evidence="1">
    <location>
        <begin position="138"/>
        <end position="157"/>
    </location>
</feature>
<feature type="transmembrane region" description="Helical" evidence="1">
    <location>
        <begin position="59"/>
        <end position="81"/>
    </location>
</feature>
<keyword evidence="1" id="KW-1133">Transmembrane helix</keyword>
<reference evidence="2 3" key="1">
    <citation type="journal article" date="2018" name="Mar. Genomics">
        <title>Complete genome sequence of Marinifilaceae bacterium strain SPP2, isolated from the Antarctic marine sediment.</title>
        <authorList>
            <person name="Watanabe M."/>
            <person name="Kojima H."/>
            <person name="Fukui M."/>
        </authorList>
    </citation>
    <scope>NUCLEOTIDE SEQUENCE [LARGE SCALE GENOMIC DNA]</scope>
    <source>
        <strain evidence="2 3">SPP2</strain>
    </source>
</reference>
<dbReference type="Proteomes" id="UP000218267">
    <property type="component" value="Chromosome"/>
</dbReference>
<dbReference type="AlphaFoldDB" id="A0A1Y1CNC0"/>
<keyword evidence="3" id="KW-1185">Reference proteome</keyword>
<proteinExistence type="predicted"/>
<keyword evidence="1" id="KW-0472">Membrane</keyword>
<dbReference type="OrthoDB" id="9779233at2"/>
<dbReference type="PROSITE" id="PS50244">
    <property type="entry name" value="S5A_REDUCTASE"/>
    <property type="match status" value="1"/>
</dbReference>
<dbReference type="PANTHER" id="PTHR32251:SF17">
    <property type="entry name" value="STEROID 5-ALPHA REDUCTASE C-TERMINAL DOMAIN-CONTAINING PROTEIN"/>
    <property type="match status" value="1"/>
</dbReference>
<feature type="transmembrane region" description="Helical" evidence="1">
    <location>
        <begin position="101"/>
        <end position="126"/>
    </location>
</feature>
<feature type="transmembrane region" description="Helical" evidence="1">
    <location>
        <begin position="195"/>
        <end position="222"/>
    </location>
</feature>
<reference evidence="3" key="2">
    <citation type="journal article" date="2020" name="Antonie Van Leeuwenhoek">
        <title>Labilibaculum antarcticum sp. nov., a novel facultative anaerobic, psychrotorelant bacterium isolated from marine sediment of Antarctica.</title>
        <authorList>
            <person name="Watanabe M."/>
            <person name="Kojima H."/>
            <person name="Fukui M."/>
        </authorList>
    </citation>
    <scope>NUCLEOTIDE SEQUENCE [LARGE SCALE GENOMIC DNA]</scope>
    <source>
        <strain evidence="3">SPP2</strain>
    </source>
</reference>
<dbReference type="Pfam" id="PF06966">
    <property type="entry name" value="DUF1295"/>
    <property type="match status" value="1"/>
</dbReference>
<dbReference type="GO" id="GO:0016020">
    <property type="term" value="C:membrane"/>
    <property type="evidence" value="ECO:0007669"/>
    <property type="project" value="TreeGrafter"/>
</dbReference>
<dbReference type="RefSeq" id="WP_096430847.1">
    <property type="nucleotide sequence ID" value="NZ_AP018042.1"/>
</dbReference>
<evidence type="ECO:0000313" key="3">
    <source>
        <dbReference type="Proteomes" id="UP000218267"/>
    </source>
</evidence>
<dbReference type="KEGG" id="mbas:ALGA_3142"/>
<dbReference type="Gene3D" id="1.20.120.1630">
    <property type="match status" value="1"/>
</dbReference>
<evidence type="ECO:0000256" key="1">
    <source>
        <dbReference type="SAM" id="Phobius"/>
    </source>
</evidence>
<evidence type="ECO:0000313" key="2">
    <source>
        <dbReference type="EMBL" id="BAX81442.1"/>
    </source>
</evidence>
<accession>A0A1Y1CNC0</accession>
<dbReference type="EMBL" id="AP018042">
    <property type="protein sequence ID" value="BAX81442.1"/>
    <property type="molecule type" value="Genomic_DNA"/>
</dbReference>
<feature type="transmembrane region" description="Helical" evidence="1">
    <location>
        <begin position="29"/>
        <end position="47"/>
    </location>
</feature>